<dbReference type="Gene3D" id="3.20.20.80">
    <property type="entry name" value="Glycosidases"/>
    <property type="match status" value="1"/>
</dbReference>
<dbReference type="InterPro" id="IPR006102">
    <property type="entry name" value="Ig-like_GH2"/>
</dbReference>
<protein>
    <recommendedName>
        <fullName evidence="10">Beta-galactosidase</fullName>
    </recommendedName>
</protein>
<dbReference type="InterPro" id="IPR017853">
    <property type="entry name" value="GH"/>
</dbReference>
<dbReference type="InterPro" id="IPR008979">
    <property type="entry name" value="Galactose-bd-like_sf"/>
</dbReference>
<dbReference type="InterPro" id="IPR013783">
    <property type="entry name" value="Ig-like_fold"/>
</dbReference>
<organism evidence="8 9">
    <name type="scientific">Candidatus Ornithomonoglobus merdipullorum</name>
    <dbReference type="NCBI Taxonomy" id="2840895"/>
    <lineage>
        <taxon>Bacteria</taxon>
        <taxon>Bacillati</taxon>
        <taxon>Bacillota</taxon>
        <taxon>Clostridia</taxon>
        <taxon>Candidatus Ornithomonoglobus</taxon>
    </lineage>
</organism>
<evidence type="ECO:0000259" key="7">
    <source>
        <dbReference type="Pfam" id="PF18565"/>
    </source>
</evidence>
<evidence type="ECO:0000313" key="9">
    <source>
        <dbReference type="Proteomes" id="UP000824109"/>
    </source>
</evidence>
<dbReference type="Pfam" id="PF18565">
    <property type="entry name" value="Glyco_hydro2_C5"/>
    <property type="match status" value="1"/>
</dbReference>
<evidence type="ECO:0000259" key="4">
    <source>
        <dbReference type="Pfam" id="PF00703"/>
    </source>
</evidence>
<dbReference type="Gene3D" id="2.60.120.260">
    <property type="entry name" value="Galactose-binding domain-like"/>
    <property type="match status" value="1"/>
</dbReference>
<reference evidence="8" key="1">
    <citation type="submission" date="2020-10" db="EMBL/GenBank/DDBJ databases">
        <authorList>
            <person name="Gilroy R."/>
        </authorList>
    </citation>
    <scope>NUCLEOTIDE SEQUENCE</scope>
    <source>
        <strain evidence="8">USAMLcec3-3695</strain>
    </source>
</reference>
<keyword evidence="3" id="KW-0326">Glycosidase</keyword>
<proteinExistence type="inferred from homology"/>
<evidence type="ECO:0000256" key="2">
    <source>
        <dbReference type="ARBA" id="ARBA00022801"/>
    </source>
</evidence>
<dbReference type="InterPro" id="IPR040605">
    <property type="entry name" value="Glyco_hydro2_dom5"/>
</dbReference>
<evidence type="ECO:0000256" key="1">
    <source>
        <dbReference type="ARBA" id="ARBA00007401"/>
    </source>
</evidence>
<evidence type="ECO:0000313" key="8">
    <source>
        <dbReference type="EMBL" id="HIU56856.1"/>
    </source>
</evidence>
<dbReference type="PANTHER" id="PTHR42732:SF1">
    <property type="entry name" value="BETA-MANNOSIDASE"/>
    <property type="match status" value="1"/>
</dbReference>
<dbReference type="Pfam" id="PF00703">
    <property type="entry name" value="Glyco_hydro_2"/>
    <property type="match status" value="1"/>
</dbReference>
<feature type="domain" description="Glycoside hydrolase family 2" evidence="7">
    <location>
        <begin position="818"/>
        <end position="910"/>
    </location>
</feature>
<dbReference type="InterPro" id="IPR006103">
    <property type="entry name" value="Glyco_hydro_2_cat"/>
</dbReference>
<sequence>METLIGRSMYFHHGWRFLRADAFPMREAFEKHRDKDGKYFYMPGYDDTKWEKVTVPHTFNDADLFRDRIKDAGSGQTRTAAFYRNILHVPREREGQRVLIEFEGMRQTCYLYVNGELAGYYEAGAAPFGFDITGFIKYGEDNLIAIATDNTATRDTGFCIAETPNKPDAEPGSYLLAQDDEVDEARRGVGFFWNCNDFNPSVGGITKPVKVHFKPEVHLTLPLYSNLQTTGTYIYGTDLDPEAKKARIAVEAEFKNESGKCAEVMADVIVRDYRGRIMAHFSSETVTAEPAALSGSPVSIVPEDAYVEKILSDGRKTYAPVDDEDSVKETMSDPIGTGTLKAVSKPLELRFWSIDDPYLYRIEVRLFCNGDLCDGTEIETGFRHTGYSRKEGLEINGVPVWLRGYAQRASNEWAAIGAAPEWLKDLDMMLVKESNANHIRWMHVAASPADIRAADRHGVVCTQPAGDKEQENFGRQWDQRVELMRDIIIAFRNHPSIIFWEAGNNSINKKHMREMRLLKEKLDPHGGRFMGCRTLNTEDVINESEYVGTMLNRHAAGFTAEHGPVAETEYMREEAPRRVWDDFSPPDFDYRTKWLGKGGLKQPGFDYYDLTSEDLALAAARGYSEFFNDRIGGASGKDLYTACAALCWTDSAQHGRQAYSENARMSGRVDPVRVKKQSFDVFRVMQSPKPAVKIFGHWNYPPDTAENYNYHEKRFNGSYWEDTGKILRRDPKNKTVYVFGSYGIKSVELFINGRSIGVCDRPADTFVFAFNGIDITENGVIEAVGTAYDGSEARDTVRTAGAPARLELVPHTAPGGAAADGGDVIAVDIAVTDDNGQICPLCYDRIDLSVSGCGVLLGGYNSGRFDGHGRNDSVIHKDHVYAECGTNRVFIRTTETAGEVTLNAAMGDIKASISVTTRPVPLTVLTETEQPAVYEEYPDVPPDAEREFVPIPEADAVKYVPETRPYCKILVNGQEPDTRGVRSENKNGSVWGAVLCILGRLDQSCGDRFEYSFDGKNLVLRSGGREVTAEVGRTHLLVDGKENLMDGAPYTTPEGILVMEVNAIVPYIAGVTARFDDKIGVLRVETDAV</sequence>
<dbReference type="InterPro" id="IPR051913">
    <property type="entry name" value="GH2_Domain-Containing"/>
</dbReference>
<feature type="domain" description="Glycoside hydrolase family 2 immunoglobulin-like beta-sandwich" evidence="4">
    <location>
        <begin position="237"/>
        <end position="383"/>
    </location>
</feature>
<dbReference type="GO" id="GO:0004553">
    <property type="term" value="F:hydrolase activity, hydrolyzing O-glycosyl compounds"/>
    <property type="evidence" value="ECO:0007669"/>
    <property type="project" value="InterPro"/>
</dbReference>
<evidence type="ECO:0000259" key="5">
    <source>
        <dbReference type="Pfam" id="PF02836"/>
    </source>
</evidence>
<dbReference type="EMBL" id="DVNB01000035">
    <property type="protein sequence ID" value="HIU56856.1"/>
    <property type="molecule type" value="Genomic_DNA"/>
</dbReference>
<reference evidence="8" key="2">
    <citation type="journal article" date="2021" name="PeerJ">
        <title>Extensive microbial diversity within the chicken gut microbiome revealed by metagenomics and culture.</title>
        <authorList>
            <person name="Gilroy R."/>
            <person name="Ravi A."/>
            <person name="Getino M."/>
            <person name="Pursley I."/>
            <person name="Horton D.L."/>
            <person name="Alikhan N.F."/>
            <person name="Baker D."/>
            <person name="Gharbi K."/>
            <person name="Hall N."/>
            <person name="Watson M."/>
            <person name="Adriaenssens E.M."/>
            <person name="Foster-Nyarko E."/>
            <person name="Jarju S."/>
            <person name="Secka A."/>
            <person name="Antonio M."/>
            <person name="Oren A."/>
            <person name="Chaudhuri R.R."/>
            <person name="La Ragione R."/>
            <person name="Hildebrand F."/>
            <person name="Pallen M.J."/>
        </authorList>
    </citation>
    <scope>NUCLEOTIDE SEQUENCE</scope>
    <source>
        <strain evidence="8">USAMLcec3-3695</strain>
    </source>
</reference>
<dbReference type="Pfam" id="PF02837">
    <property type="entry name" value="Glyco_hydro_2_N"/>
    <property type="match status" value="1"/>
</dbReference>
<name>A0A9D1SE78_9FIRM</name>
<keyword evidence="2" id="KW-0378">Hydrolase</keyword>
<dbReference type="SUPFAM" id="SSF49303">
    <property type="entry name" value="beta-Galactosidase/glucuronidase domain"/>
    <property type="match status" value="1"/>
</dbReference>
<evidence type="ECO:0000256" key="3">
    <source>
        <dbReference type="ARBA" id="ARBA00023295"/>
    </source>
</evidence>
<feature type="domain" description="Glycosyl hydrolases family 2 sugar binding" evidence="6">
    <location>
        <begin position="41"/>
        <end position="146"/>
    </location>
</feature>
<dbReference type="Gene3D" id="2.60.40.10">
    <property type="entry name" value="Immunoglobulins"/>
    <property type="match status" value="3"/>
</dbReference>
<comment type="similarity">
    <text evidence="1">Belongs to the glycosyl hydrolase 2 family.</text>
</comment>
<accession>A0A9D1SE78</accession>
<evidence type="ECO:0000259" key="6">
    <source>
        <dbReference type="Pfam" id="PF02837"/>
    </source>
</evidence>
<dbReference type="SUPFAM" id="SSF49785">
    <property type="entry name" value="Galactose-binding domain-like"/>
    <property type="match status" value="1"/>
</dbReference>
<gene>
    <name evidence="8" type="ORF">IAA61_03460</name>
</gene>
<comment type="caution">
    <text evidence="8">The sequence shown here is derived from an EMBL/GenBank/DDBJ whole genome shotgun (WGS) entry which is preliminary data.</text>
</comment>
<dbReference type="Pfam" id="PF02836">
    <property type="entry name" value="Glyco_hydro_2_C"/>
    <property type="match status" value="1"/>
</dbReference>
<dbReference type="InterPro" id="IPR006104">
    <property type="entry name" value="Glyco_hydro_2_N"/>
</dbReference>
<dbReference type="InterPro" id="IPR036156">
    <property type="entry name" value="Beta-gal/glucu_dom_sf"/>
</dbReference>
<evidence type="ECO:0008006" key="10">
    <source>
        <dbReference type="Google" id="ProtNLM"/>
    </source>
</evidence>
<dbReference type="AlphaFoldDB" id="A0A9D1SE78"/>
<dbReference type="Proteomes" id="UP000824109">
    <property type="component" value="Unassembled WGS sequence"/>
</dbReference>
<feature type="domain" description="Glycoside hydrolase family 2 catalytic" evidence="5">
    <location>
        <begin position="390"/>
        <end position="525"/>
    </location>
</feature>
<dbReference type="PANTHER" id="PTHR42732">
    <property type="entry name" value="BETA-GALACTOSIDASE"/>
    <property type="match status" value="1"/>
</dbReference>
<dbReference type="SUPFAM" id="SSF51445">
    <property type="entry name" value="(Trans)glycosidases"/>
    <property type="match status" value="1"/>
</dbReference>
<dbReference type="GO" id="GO:0005975">
    <property type="term" value="P:carbohydrate metabolic process"/>
    <property type="evidence" value="ECO:0007669"/>
    <property type="project" value="InterPro"/>
</dbReference>